<dbReference type="EMBL" id="KV878894">
    <property type="protein sequence ID" value="OJJ85592.1"/>
    <property type="molecule type" value="Genomic_DNA"/>
</dbReference>
<dbReference type="PANTHER" id="PTHR42085:SF2">
    <property type="entry name" value="F-BOX DOMAIN-CONTAINING PROTEIN"/>
    <property type="match status" value="1"/>
</dbReference>
<dbReference type="InterPro" id="IPR038883">
    <property type="entry name" value="AN11006-like"/>
</dbReference>
<reference evidence="2" key="1">
    <citation type="journal article" date="2017" name="Genome Biol.">
        <title>Comparative genomics reveals high biological diversity and specific adaptations in the industrially and medically important fungal genus Aspergillus.</title>
        <authorList>
            <person name="de Vries R.P."/>
            <person name="Riley R."/>
            <person name="Wiebenga A."/>
            <person name="Aguilar-Osorio G."/>
            <person name="Amillis S."/>
            <person name="Uchima C.A."/>
            <person name="Anderluh G."/>
            <person name="Asadollahi M."/>
            <person name="Askin M."/>
            <person name="Barry K."/>
            <person name="Battaglia E."/>
            <person name="Bayram O."/>
            <person name="Benocci T."/>
            <person name="Braus-Stromeyer S.A."/>
            <person name="Caldana C."/>
            <person name="Canovas D."/>
            <person name="Cerqueira G.C."/>
            <person name="Chen F."/>
            <person name="Chen W."/>
            <person name="Choi C."/>
            <person name="Clum A."/>
            <person name="Dos Santos R.A."/>
            <person name="Damasio A.R."/>
            <person name="Diallinas G."/>
            <person name="Emri T."/>
            <person name="Fekete E."/>
            <person name="Flipphi M."/>
            <person name="Freyberg S."/>
            <person name="Gallo A."/>
            <person name="Gournas C."/>
            <person name="Habgood R."/>
            <person name="Hainaut M."/>
            <person name="Harispe M.L."/>
            <person name="Henrissat B."/>
            <person name="Hilden K.S."/>
            <person name="Hope R."/>
            <person name="Hossain A."/>
            <person name="Karabika E."/>
            <person name="Karaffa L."/>
            <person name="Karanyi Z."/>
            <person name="Krasevec N."/>
            <person name="Kuo A."/>
            <person name="Kusch H."/>
            <person name="LaButti K."/>
            <person name="Lagendijk E.L."/>
            <person name="Lapidus A."/>
            <person name="Levasseur A."/>
            <person name="Lindquist E."/>
            <person name="Lipzen A."/>
            <person name="Logrieco A.F."/>
            <person name="MacCabe A."/>
            <person name="Maekelae M.R."/>
            <person name="Malavazi I."/>
            <person name="Melin P."/>
            <person name="Meyer V."/>
            <person name="Mielnichuk N."/>
            <person name="Miskei M."/>
            <person name="Molnar A.P."/>
            <person name="Mule G."/>
            <person name="Ngan C.Y."/>
            <person name="Orejas M."/>
            <person name="Orosz E."/>
            <person name="Ouedraogo J.P."/>
            <person name="Overkamp K.M."/>
            <person name="Park H.-S."/>
            <person name="Perrone G."/>
            <person name="Piumi F."/>
            <person name="Punt P.J."/>
            <person name="Ram A.F."/>
            <person name="Ramon A."/>
            <person name="Rauscher S."/>
            <person name="Record E."/>
            <person name="Riano-Pachon D.M."/>
            <person name="Robert V."/>
            <person name="Roehrig J."/>
            <person name="Ruller R."/>
            <person name="Salamov A."/>
            <person name="Salih N.S."/>
            <person name="Samson R.A."/>
            <person name="Sandor E."/>
            <person name="Sanguinetti M."/>
            <person name="Schuetze T."/>
            <person name="Sepcic K."/>
            <person name="Shelest E."/>
            <person name="Sherlock G."/>
            <person name="Sophianopoulou V."/>
            <person name="Squina F.M."/>
            <person name="Sun H."/>
            <person name="Susca A."/>
            <person name="Todd R.B."/>
            <person name="Tsang A."/>
            <person name="Unkles S.E."/>
            <person name="van de Wiele N."/>
            <person name="van Rossen-Uffink D."/>
            <person name="Oliveira J.V."/>
            <person name="Vesth T.C."/>
            <person name="Visser J."/>
            <person name="Yu J.-H."/>
            <person name="Zhou M."/>
            <person name="Andersen M.R."/>
            <person name="Archer D.B."/>
            <person name="Baker S.E."/>
            <person name="Benoit I."/>
            <person name="Brakhage A.A."/>
            <person name="Braus G.H."/>
            <person name="Fischer R."/>
            <person name="Frisvad J.C."/>
            <person name="Goldman G.H."/>
            <person name="Houbraken J."/>
            <person name="Oakley B."/>
            <person name="Pocsi I."/>
            <person name="Scazzocchio C."/>
            <person name="Seiboth B."/>
            <person name="vanKuyk P.A."/>
            <person name="Wortman J."/>
            <person name="Dyer P.S."/>
            <person name="Grigoriev I.V."/>
        </authorList>
    </citation>
    <scope>NUCLEOTIDE SEQUENCE [LARGE SCALE GENOMIC DNA]</scope>
    <source>
        <strain evidence="2">CBS 516.65</strain>
    </source>
</reference>
<proteinExistence type="predicted"/>
<organism evidence="1 2">
    <name type="scientific">Aspergillus glaucus CBS 516.65</name>
    <dbReference type="NCBI Taxonomy" id="1160497"/>
    <lineage>
        <taxon>Eukaryota</taxon>
        <taxon>Fungi</taxon>
        <taxon>Dikarya</taxon>
        <taxon>Ascomycota</taxon>
        <taxon>Pezizomycotina</taxon>
        <taxon>Eurotiomycetes</taxon>
        <taxon>Eurotiomycetidae</taxon>
        <taxon>Eurotiales</taxon>
        <taxon>Aspergillaceae</taxon>
        <taxon>Aspergillus</taxon>
        <taxon>Aspergillus subgen. Aspergillus</taxon>
    </lineage>
</organism>
<protein>
    <recommendedName>
        <fullName evidence="3">F-box domain-containing protein</fullName>
    </recommendedName>
</protein>
<dbReference type="PANTHER" id="PTHR42085">
    <property type="entry name" value="F-BOX DOMAIN-CONTAINING PROTEIN"/>
    <property type="match status" value="1"/>
</dbReference>
<dbReference type="VEuPathDB" id="FungiDB:ASPGLDRAFT_56964"/>
<sequence>MNPNFLLALPLPIRQKIYTEYLGFEQFHQCDFNSVNDLASVGEWSARQRRSNKPPLSTLQCFDCGFKSCSRCKHRLANQLFYVSRNVSEDARSIFYSSNRFSVDSDRYSRLLLLRYLTPTVLRALRSIRVGVEPGRERSEYIFSMYQERQCDANYIDKVRWEEQAKKQEVLPDWLDFCSRLAAHVKPDQLELSVSGSFFDIDTTREFLNPLLDLPRLRDCSIYTGLVHGKELQLFVEDIVKRATTRQKGYNKDTTGFPFTKLPGEIQLRILKYTDLISPDVLAWIPPMGFVPRGCETEKCEGTLFVFYLWNRFSLRLSRPWFNLDYNLLAPRNFKNDPLYLLTPFPEYCLQYLQHLEWYVDFPEIESLLPGGENHGFWLEVLDLLSQHTSPHQLTLILDMSLEAYHQRFSFNLPGEPGYKDPTKEKWECYREIIKPVATRLRGLKDFFLRLSWPVQTAKVKARDAMEAELERAVMGEEYDSFKRGKTLTNSV</sequence>
<evidence type="ECO:0000313" key="2">
    <source>
        <dbReference type="Proteomes" id="UP000184300"/>
    </source>
</evidence>
<dbReference type="GeneID" id="34464483"/>
<evidence type="ECO:0008006" key="3">
    <source>
        <dbReference type="Google" id="ProtNLM"/>
    </source>
</evidence>
<keyword evidence="2" id="KW-1185">Reference proteome</keyword>
<accession>A0A1L9VNX1</accession>
<dbReference type="OrthoDB" id="2099276at2759"/>
<evidence type="ECO:0000313" key="1">
    <source>
        <dbReference type="EMBL" id="OJJ85592.1"/>
    </source>
</evidence>
<dbReference type="AlphaFoldDB" id="A0A1L9VNX1"/>
<dbReference type="Proteomes" id="UP000184300">
    <property type="component" value="Unassembled WGS sequence"/>
</dbReference>
<name>A0A1L9VNX1_ASPGL</name>
<dbReference type="RefSeq" id="XP_022402290.1">
    <property type="nucleotide sequence ID" value="XM_022548222.1"/>
</dbReference>
<gene>
    <name evidence="1" type="ORF">ASPGLDRAFT_56964</name>
</gene>